<dbReference type="FunFam" id="3.10.20.370:FF:000001">
    <property type="entry name" value="Retrovirus-related Pol polyprotein from transposon 17.6-like protein"/>
    <property type="match status" value="1"/>
</dbReference>
<dbReference type="EMBL" id="CAJOBD010016187">
    <property type="protein sequence ID" value="CAF4213965.1"/>
    <property type="molecule type" value="Genomic_DNA"/>
</dbReference>
<dbReference type="SUPFAM" id="SSF56672">
    <property type="entry name" value="DNA/RNA polymerases"/>
    <property type="match status" value="1"/>
</dbReference>
<feature type="non-terminal residue" evidence="2">
    <location>
        <position position="262"/>
    </location>
</feature>
<reference evidence="2" key="1">
    <citation type="submission" date="2021-02" db="EMBL/GenBank/DDBJ databases">
        <authorList>
            <person name="Nowell W R."/>
        </authorList>
    </citation>
    <scope>NUCLEOTIDE SEQUENCE</scope>
</reference>
<dbReference type="CDD" id="cd09274">
    <property type="entry name" value="RNase_HI_RT_Ty3"/>
    <property type="match status" value="1"/>
</dbReference>
<name>A0A820CUL9_9BILA</name>
<evidence type="ECO:0000313" key="2">
    <source>
        <dbReference type="EMBL" id="CAF4213965.1"/>
    </source>
</evidence>
<proteinExistence type="predicted"/>
<protein>
    <recommendedName>
        <fullName evidence="1">Reverse transcriptase/retrotransposon-derived protein RNase H-like domain-containing protein</fullName>
    </recommendedName>
</protein>
<dbReference type="PANTHER" id="PTHR34072:SF58">
    <property type="entry name" value="DNA (CYTOSINE-5-)-METHYLTRANSFERASE"/>
    <property type="match status" value="1"/>
</dbReference>
<dbReference type="AlphaFoldDB" id="A0A820CUL9"/>
<dbReference type="PANTHER" id="PTHR34072">
    <property type="entry name" value="ENZYMATIC POLYPROTEIN-RELATED"/>
    <property type="match status" value="1"/>
</dbReference>
<comment type="caution">
    <text evidence="2">The sequence shown here is derived from an EMBL/GenBank/DDBJ whole genome shotgun (WGS) entry which is preliminary data.</text>
</comment>
<dbReference type="InterPro" id="IPR041577">
    <property type="entry name" value="RT_RNaseH_2"/>
</dbReference>
<gene>
    <name evidence="2" type="ORF">JBS370_LOCUS37131</name>
</gene>
<dbReference type="Pfam" id="PF17919">
    <property type="entry name" value="RT_RNaseH_2"/>
    <property type="match status" value="1"/>
</dbReference>
<evidence type="ECO:0000313" key="3">
    <source>
        <dbReference type="Proteomes" id="UP000663836"/>
    </source>
</evidence>
<feature type="non-terminal residue" evidence="2">
    <location>
        <position position="1"/>
    </location>
</feature>
<sequence length="262" mass="30708">NKQDAQEQLTKNFATQRQINVALNVCQKDIEQICFELEQIYDGRFDRGHEPIREYYVLLDNLRFDPTVIDVQNDFINNLCAFTCRRYDQIQAANKLKQILTEEPLVLRYPHPTAPFILSTDTSEYAIGGTLKQIINGQTHYNYYLSRLLTATGRNYPTIDREALAIFWCMDKLQEYLGGRDVTIISGHKPLQQFHKKSKFNSKIIEEWLLKHQEIIPQITAVLYRKWRNHGDADGMSRSDIDDKQQFLNVITRSMVKPKQYS</sequence>
<feature type="domain" description="Reverse transcriptase/retrotransposon-derived protein RNase H-like" evidence="1">
    <location>
        <begin position="88"/>
        <end position="184"/>
    </location>
</feature>
<evidence type="ECO:0000259" key="1">
    <source>
        <dbReference type="Pfam" id="PF17919"/>
    </source>
</evidence>
<dbReference type="InterPro" id="IPR043502">
    <property type="entry name" value="DNA/RNA_pol_sf"/>
</dbReference>
<dbReference type="Proteomes" id="UP000663836">
    <property type="component" value="Unassembled WGS sequence"/>
</dbReference>
<dbReference type="Gene3D" id="3.10.20.370">
    <property type="match status" value="1"/>
</dbReference>
<organism evidence="2 3">
    <name type="scientific">Rotaria sordida</name>
    <dbReference type="NCBI Taxonomy" id="392033"/>
    <lineage>
        <taxon>Eukaryota</taxon>
        <taxon>Metazoa</taxon>
        <taxon>Spiralia</taxon>
        <taxon>Gnathifera</taxon>
        <taxon>Rotifera</taxon>
        <taxon>Eurotatoria</taxon>
        <taxon>Bdelloidea</taxon>
        <taxon>Philodinida</taxon>
        <taxon>Philodinidae</taxon>
        <taxon>Rotaria</taxon>
    </lineage>
</organism>
<accession>A0A820CUL9</accession>